<accession>A0AAE0S628</accession>
<protein>
    <submittedName>
        <fullName evidence="1">Uncharacterized protein</fullName>
    </submittedName>
</protein>
<organism evidence="1 2">
    <name type="scientific">Potamilus streckersoni</name>
    <dbReference type="NCBI Taxonomy" id="2493646"/>
    <lineage>
        <taxon>Eukaryota</taxon>
        <taxon>Metazoa</taxon>
        <taxon>Spiralia</taxon>
        <taxon>Lophotrochozoa</taxon>
        <taxon>Mollusca</taxon>
        <taxon>Bivalvia</taxon>
        <taxon>Autobranchia</taxon>
        <taxon>Heteroconchia</taxon>
        <taxon>Palaeoheterodonta</taxon>
        <taxon>Unionida</taxon>
        <taxon>Unionoidea</taxon>
        <taxon>Unionidae</taxon>
        <taxon>Ambleminae</taxon>
        <taxon>Lampsilini</taxon>
        <taxon>Potamilus</taxon>
    </lineage>
</organism>
<gene>
    <name evidence="1" type="ORF">CHS0354_038455</name>
</gene>
<reference evidence="1" key="2">
    <citation type="journal article" date="2021" name="Genome Biol. Evol.">
        <title>Developing a high-quality reference genome for a parasitic bivalve with doubly uniparental inheritance (Bivalvia: Unionida).</title>
        <authorList>
            <person name="Smith C.H."/>
        </authorList>
    </citation>
    <scope>NUCLEOTIDE SEQUENCE</scope>
    <source>
        <strain evidence="1">CHS0354</strain>
        <tissue evidence="1">Mantle</tissue>
    </source>
</reference>
<dbReference type="Proteomes" id="UP001195483">
    <property type="component" value="Unassembled WGS sequence"/>
</dbReference>
<keyword evidence="2" id="KW-1185">Reference proteome</keyword>
<evidence type="ECO:0000313" key="2">
    <source>
        <dbReference type="Proteomes" id="UP001195483"/>
    </source>
</evidence>
<proteinExistence type="predicted"/>
<name>A0AAE0S628_9BIVA</name>
<dbReference type="EMBL" id="JAEAOA010002240">
    <property type="protein sequence ID" value="KAK3585918.1"/>
    <property type="molecule type" value="Genomic_DNA"/>
</dbReference>
<sequence>MSFRGRTRRTTQYTSIEDIKRVEIVNHFIDYSKWIQFLNRKARIEAEFSYKASEWTKDVQKYMDSLSSETWAGLEKMKTMASHHVSHFRETAEFFAKSAKIDKEAANNMRELVSTNQTKSTDLLECREALNRKINYYLRCKTDIEKQTEKVDTAIDRLKSLASEMAMKEPNKRQRKAEIKCKSAIQKYQDLILMEGEMRENLLSLSGLYEQKAFVFACSEVDTFLITWKKFYLQYVGCASLLSKKTE</sequence>
<reference evidence="1" key="1">
    <citation type="journal article" date="2021" name="Genome Biol. Evol.">
        <title>A High-Quality Reference Genome for a Parasitic Bivalve with Doubly Uniparental Inheritance (Bivalvia: Unionida).</title>
        <authorList>
            <person name="Smith C.H."/>
        </authorList>
    </citation>
    <scope>NUCLEOTIDE SEQUENCE</scope>
    <source>
        <strain evidence="1">CHS0354</strain>
    </source>
</reference>
<reference evidence="1" key="3">
    <citation type="submission" date="2023-05" db="EMBL/GenBank/DDBJ databases">
        <authorList>
            <person name="Smith C.H."/>
        </authorList>
    </citation>
    <scope>NUCLEOTIDE SEQUENCE</scope>
    <source>
        <strain evidence="1">CHS0354</strain>
        <tissue evidence="1">Mantle</tissue>
    </source>
</reference>
<evidence type="ECO:0000313" key="1">
    <source>
        <dbReference type="EMBL" id="KAK3585918.1"/>
    </source>
</evidence>
<dbReference type="AlphaFoldDB" id="A0AAE0S628"/>
<comment type="caution">
    <text evidence="1">The sequence shown here is derived from an EMBL/GenBank/DDBJ whole genome shotgun (WGS) entry which is preliminary data.</text>
</comment>